<feature type="region of interest" description="Disordered" evidence="1">
    <location>
        <begin position="785"/>
        <end position="808"/>
    </location>
</feature>
<dbReference type="Gene3D" id="3.40.50.1820">
    <property type="entry name" value="alpha/beta hydrolase"/>
    <property type="match status" value="1"/>
</dbReference>
<keyword evidence="2" id="KW-0812">Transmembrane</keyword>
<dbReference type="Pfam" id="PF02450">
    <property type="entry name" value="LCAT"/>
    <property type="match status" value="1"/>
</dbReference>
<feature type="compositionally biased region" description="Polar residues" evidence="1">
    <location>
        <begin position="785"/>
        <end position="794"/>
    </location>
</feature>
<dbReference type="InterPro" id="IPR003386">
    <property type="entry name" value="LACT/PDAT_acylTrfase"/>
</dbReference>
<evidence type="ECO:0000256" key="1">
    <source>
        <dbReference type="SAM" id="MobiDB-lite"/>
    </source>
</evidence>
<proteinExistence type="predicted"/>
<sequence>MKMDSNMLRKKIAKKQSEKHNNNNSLSSQNENKPPLPENKKSFLAVPGYNDKDDYTSDGYTSNASGYSDFTDTYSYSVYSDSEIESSTINSSLYSSNSSSLKDNELVNTDKKSEIKNSLDKVKSQAAIAKKKLINSRPYNYYNSHRLHRRRRPEIPKSIFAFRRVYFILGIVIGACTIYFATKKMDDYKDMSSIFKNVLNDIGMTDYFSSDFVANMAKIVGENFSEDDNFLPGRDLAKTYNLTAKYPIFIIPGITSCGLETWMDPNTESAKCSETYFRKRMWGTLNMPKAILLDRKCWLEHMMLDPKTGLDPPGYKLRASPGLTAADYLFPGYWVWGKVITNLGTIGYDSNNIIFSSYDWRLSPQNLEIRDGFYTELKMSIEKTVKLKKEKVVIITHSMGFNMFFYFLSWIESPDGGNAGKDWVNKHIKTFINVAGTALGVPKACSALVSGETKDTAQLGIFLSYVLEKLLSMKERITIFRNYGSISSMLPKGGDVIWGRRKTKAPDQKNENYERNGPYGLLTVQEKNSDSSNGNITSIFGSDVIPFLNEISDTNYKNFLKSTYSHDIAFTEEEIEANKNDETKWNNPLEVSLPYAPDMNIYCLYGINKPTERKYYYIHDPYSSNAASQTVSPNSEDFDSSPKINEHLGYYLDQSVDRNEDNIHNGIQFDNGDGTVPVVSEGYMCEGGWRMKRYNPANIEITTREYSHNPYLMWVRGGPETADHVDILGNHDLLKDILFIVSGNEHLVNKRVDSELPNIVKEINENMKEAEELHKKMLAEAKIESNNANAPQSQKPKENNDDKVVEENPKIVKIIEEELKEEKIKEKVVEEKPKENDKVIEENSKVLKDTEESKEEIIKDEL</sequence>
<feature type="transmembrane region" description="Helical" evidence="2">
    <location>
        <begin position="160"/>
        <end position="181"/>
    </location>
</feature>
<dbReference type="InterPro" id="IPR029058">
    <property type="entry name" value="AB_hydrolase_fold"/>
</dbReference>
<accession>A0A1Y2BWV8</accession>
<dbReference type="GO" id="GO:0008374">
    <property type="term" value="F:O-acyltransferase activity"/>
    <property type="evidence" value="ECO:0007669"/>
    <property type="project" value="InterPro"/>
</dbReference>
<evidence type="ECO:0000313" key="3">
    <source>
        <dbReference type="EMBL" id="ORY39241.1"/>
    </source>
</evidence>
<dbReference type="STRING" id="1754190.A0A1Y2BWV8"/>
<dbReference type="EMBL" id="MCOG01000133">
    <property type="protein sequence ID" value="ORY39241.1"/>
    <property type="molecule type" value="Genomic_DNA"/>
</dbReference>
<reference evidence="3 4" key="1">
    <citation type="submission" date="2016-08" db="EMBL/GenBank/DDBJ databases">
        <title>A Parts List for Fungal Cellulosomes Revealed by Comparative Genomics.</title>
        <authorList>
            <consortium name="DOE Joint Genome Institute"/>
            <person name="Haitjema C.H."/>
            <person name="Gilmore S.P."/>
            <person name="Henske J.K."/>
            <person name="Solomon K.V."/>
            <person name="De Groot R."/>
            <person name="Kuo A."/>
            <person name="Mondo S.J."/>
            <person name="Salamov A.A."/>
            <person name="Labutti K."/>
            <person name="Zhao Z."/>
            <person name="Chiniquy J."/>
            <person name="Barry K."/>
            <person name="Brewer H.M."/>
            <person name="Purvine S.O."/>
            <person name="Wright A.T."/>
            <person name="Boxma B."/>
            <person name="Van Alen T."/>
            <person name="Hackstein J.H."/>
            <person name="Baker S.E."/>
            <person name="Grigoriev I.V."/>
            <person name="O'Malley M.A."/>
        </authorList>
    </citation>
    <scope>NUCLEOTIDE SEQUENCE [LARGE SCALE GENOMIC DNA]</scope>
    <source>
        <strain evidence="3 4">G1</strain>
    </source>
</reference>
<comment type="caution">
    <text evidence="3">The sequence shown here is derived from an EMBL/GenBank/DDBJ whole genome shotgun (WGS) entry which is preliminary data.</text>
</comment>
<feature type="region of interest" description="Disordered" evidence="1">
    <location>
        <begin position="825"/>
        <end position="862"/>
    </location>
</feature>
<dbReference type="AlphaFoldDB" id="A0A1Y2BWV8"/>
<dbReference type="GO" id="GO:0006629">
    <property type="term" value="P:lipid metabolic process"/>
    <property type="evidence" value="ECO:0007669"/>
    <property type="project" value="InterPro"/>
</dbReference>
<gene>
    <name evidence="3" type="ORF">LY90DRAFT_385983</name>
</gene>
<protein>
    <submittedName>
        <fullName evidence="3">LACT-domain-containing protein</fullName>
    </submittedName>
</protein>
<keyword evidence="2" id="KW-1133">Transmembrane helix</keyword>
<feature type="compositionally biased region" description="Basic and acidic residues" evidence="1">
    <location>
        <begin position="795"/>
        <end position="808"/>
    </location>
</feature>
<keyword evidence="2" id="KW-0472">Membrane</keyword>
<keyword evidence="4" id="KW-1185">Reference proteome</keyword>
<evidence type="ECO:0000313" key="4">
    <source>
        <dbReference type="Proteomes" id="UP000193920"/>
    </source>
</evidence>
<dbReference type="OrthoDB" id="190846at2759"/>
<name>A0A1Y2BWV8_9FUNG</name>
<organism evidence="3 4">
    <name type="scientific">Neocallimastix californiae</name>
    <dbReference type="NCBI Taxonomy" id="1754190"/>
    <lineage>
        <taxon>Eukaryota</taxon>
        <taxon>Fungi</taxon>
        <taxon>Fungi incertae sedis</taxon>
        <taxon>Chytridiomycota</taxon>
        <taxon>Chytridiomycota incertae sedis</taxon>
        <taxon>Neocallimastigomycetes</taxon>
        <taxon>Neocallimastigales</taxon>
        <taxon>Neocallimastigaceae</taxon>
        <taxon>Neocallimastix</taxon>
    </lineage>
</organism>
<feature type="region of interest" description="Disordered" evidence="1">
    <location>
        <begin position="1"/>
        <end position="48"/>
    </location>
</feature>
<dbReference type="PANTHER" id="PTHR11440">
    <property type="entry name" value="LECITHIN-CHOLESTEROL ACYLTRANSFERASE-RELATED"/>
    <property type="match status" value="1"/>
</dbReference>
<dbReference type="SUPFAM" id="SSF53474">
    <property type="entry name" value="alpha/beta-Hydrolases"/>
    <property type="match status" value="1"/>
</dbReference>
<evidence type="ECO:0000256" key="2">
    <source>
        <dbReference type="SAM" id="Phobius"/>
    </source>
</evidence>
<dbReference type="Proteomes" id="UP000193920">
    <property type="component" value="Unassembled WGS sequence"/>
</dbReference>
<feature type="compositionally biased region" description="Low complexity" evidence="1">
    <location>
        <begin position="22"/>
        <end position="32"/>
    </location>
</feature>